<comment type="caution">
    <text evidence="2">The sequence shown here is derived from an EMBL/GenBank/DDBJ whole genome shotgun (WGS) entry which is preliminary data.</text>
</comment>
<evidence type="ECO:0000313" key="2">
    <source>
        <dbReference type="EMBL" id="KAK3492640.1"/>
    </source>
</evidence>
<evidence type="ECO:0000313" key="3">
    <source>
        <dbReference type="Proteomes" id="UP001285908"/>
    </source>
</evidence>
<dbReference type="Proteomes" id="UP001285908">
    <property type="component" value="Unassembled WGS sequence"/>
</dbReference>
<evidence type="ECO:0000256" key="1">
    <source>
        <dbReference type="SAM" id="MobiDB-lite"/>
    </source>
</evidence>
<feature type="region of interest" description="Disordered" evidence="1">
    <location>
        <begin position="27"/>
        <end position="69"/>
    </location>
</feature>
<dbReference type="RefSeq" id="XP_062693098.1">
    <property type="nucleotide sequence ID" value="XM_062841185.1"/>
</dbReference>
<proteinExistence type="predicted"/>
<keyword evidence="3" id="KW-1185">Reference proteome</keyword>
<dbReference type="AlphaFoldDB" id="A0AAJ0I7Z2"/>
<organism evidence="2 3">
    <name type="scientific">Neurospora hispaniola</name>
    <dbReference type="NCBI Taxonomy" id="588809"/>
    <lineage>
        <taxon>Eukaryota</taxon>
        <taxon>Fungi</taxon>
        <taxon>Dikarya</taxon>
        <taxon>Ascomycota</taxon>
        <taxon>Pezizomycotina</taxon>
        <taxon>Sordariomycetes</taxon>
        <taxon>Sordariomycetidae</taxon>
        <taxon>Sordariales</taxon>
        <taxon>Sordariaceae</taxon>
        <taxon>Neurospora</taxon>
    </lineage>
</organism>
<accession>A0AAJ0I7Z2</accession>
<gene>
    <name evidence="2" type="ORF">B0T23DRAFT_453679</name>
</gene>
<reference evidence="2 3" key="1">
    <citation type="journal article" date="2023" name="Mol. Phylogenet. Evol.">
        <title>Genome-scale phylogeny and comparative genomics of the fungal order Sordariales.</title>
        <authorList>
            <person name="Hensen N."/>
            <person name="Bonometti L."/>
            <person name="Westerberg I."/>
            <person name="Brannstrom I.O."/>
            <person name="Guillou S."/>
            <person name="Cros-Aarteil S."/>
            <person name="Calhoun S."/>
            <person name="Haridas S."/>
            <person name="Kuo A."/>
            <person name="Mondo S."/>
            <person name="Pangilinan J."/>
            <person name="Riley R."/>
            <person name="LaButti K."/>
            <person name="Andreopoulos B."/>
            <person name="Lipzen A."/>
            <person name="Chen C."/>
            <person name="Yan M."/>
            <person name="Daum C."/>
            <person name="Ng V."/>
            <person name="Clum A."/>
            <person name="Steindorff A."/>
            <person name="Ohm R.A."/>
            <person name="Martin F."/>
            <person name="Silar P."/>
            <person name="Natvig D.O."/>
            <person name="Lalanne C."/>
            <person name="Gautier V."/>
            <person name="Ament-Velasquez S.L."/>
            <person name="Kruys A."/>
            <person name="Hutchinson M.I."/>
            <person name="Powell A.J."/>
            <person name="Barry K."/>
            <person name="Miller A.N."/>
            <person name="Grigoriev I.V."/>
            <person name="Debuchy R."/>
            <person name="Gladieux P."/>
            <person name="Hiltunen Thoren M."/>
            <person name="Johannesson H."/>
        </authorList>
    </citation>
    <scope>NUCLEOTIDE SEQUENCE [LARGE SCALE GENOMIC DNA]</scope>
    <source>
        <strain evidence="2 3">FGSC 10403</strain>
    </source>
</reference>
<sequence>MRTISNRTRRRRTRRRIKRIFTSASTIASPPTHPRYSAVSRHRLERSSLPRGIPSKEAVREPPATRTRYNFPHAEQRDKEYEEQIRILGRMKPRALLAYETSAALCREEKALTSGRMAAPFEAHIHFVSDTAFCFVWHRCRRAGL</sequence>
<name>A0AAJ0I7Z2_9PEZI</name>
<protein>
    <submittedName>
        <fullName evidence="2">Uncharacterized protein</fullName>
    </submittedName>
</protein>
<dbReference type="EMBL" id="JAULSX010000004">
    <property type="protein sequence ID" value="KAK3492640.1"/>
    <property type="molecule type" value="Genomic_DNA"/>
</dbReference>
<dbReference type="GeneID" id="87878807"/>